<evidence type="ECO:0000313" key="1">
    <source>
        <dbReference type="EMBL" id="MCY4726714.1"/>
    </source>
</evidence>
<sequence length="262" mass="29474">MTTTPTTRLDLMHASMQFSDPMGQKEHDIEAIFERAERRGVAWITGTEASTKAYRKMIRKVAKRHGYRLHVKGHNASWIAVRKSLITGGWSSGFVRVIPPANEIPGSVRHWGPRGILWCTFDTADLGRITVIASHYLTGARFKAGSTYGTVNHWAQNKRLARAIGRFAKRKGKGPALVFYGGDQNMDDKRSDTFFGEPLTSVWDDLGKHPGTGHGNIDVIARFNRDGRVTTAYGRVLRDDRFFLFTDHFLVEAGFDVRHQTS</sequence>
<dbReference type="Proteomes" id="UP001074726">
    <property type="component" value="Unassembled WGS sequence"/>
</dbReference>
<dbReference type="SUPFAM" id="SSF56219">
    <property type="entry name" value="DNase I-like"/>
    <property type="match status" value="1"/>
</dbReference>
<proteinExistence type="predicted"/>
<gene>
    <name evidence="1" type="ORF">NYO98_10530</name>
</gene>
<accession>A0ABT4CF27</accession>
<evidence type="ECO:0000313" key="2">
    <source>
        <dbReference type="Proteomes" id="UP001074726"/>
    </source>
</evidence>
<dbReference type="InterPro" id="IPR036691">
    <property type="entry name" value="Endo/exonu/phosph_ase_sf"/>
</dbReference>
<evidence type="ECO:0008006" key="3">
    <source>
        <dbReference type="Google" id="ProtNLM"/>
    </source>
</evidence>
<keyword evidence="2" id="KW-1185">Reference proteome</keyword>
<dbReference type="RefSeq" id="WP_268111622.1">
    <property type="nucleotide sequence ID" value="NZ_JAPPUX010000003.1"/>
</dbReference>
<reference evidence="1" key="1">
    <citation type="submission" date="2022-08" db="EMBL/GenBank/DDBJ databases">
        <title>Genome sequencing of Nocardioides sp. STR2.</title>
        <authorList>
            <person name="So Y."/>
        </authorList>
    </citation>
    <scope>NUCLEOTIDE SEQUENCE</scope>
    <source>
        <strain evidence="1">STR2</strain>
    </source>
</reference>
<dbReference type="Gene3D" id="3.60.10.10">
    <property type="entry name" value="Endonuclease/exonuclease/phosphatase"/>
    <property type="match status" value="1"/>
</dbReference>
<comment type="caution">
    <text evidence="1">The sequence shown here is derived from an EMBL/GenBank/DDBJ whole genome shotgun (WGS) entry which is preliminary data.</text>
</comment>
<protein>
    <recommendedName>
        <fullName evidence="3">Metal-dependent hydrolase, endonuclease/exonuclease/phosphatase family</fullName>
    </recommendedName>
</protein>
<name>A0ABT4CF27_9ACTN</name>
<organism evidence="1 2">
    <name type="scientific">Nocardioides pini</name>
    <dbReference type="NCBI Taxonomy" id="2975053"/>
    <lineage>
        <taxon>Bacteria</taxon>
        <taxon>Bacillati</taxon>
        <taxon>Actinomycetota</taxon>
        <taxon>Actinomycetes</taxon>
        <taxon>Propionibacteriales</taxon>
        <taxon>Nocardioidaceae</taxon>
        <taxon>Nocardioides</taxon>
    </lineage>
</organism>
<dbReference type="EMBL" id="JAPPUX010000003">
    <property type="protein sequence ID" value="MCY4726714.1"/>
    <property type="molecule type" value="Genomic_DNA"/>
</dbReference>